<comment type="subcellular location">
    <subcellularLocation>
        <location evidence="1">Cell membrane</location>
        <topology evidence="1">Multi-pass membrane protein</topology>
    </subcellularLocation>
</comment>
<evidence type="ECO:0000256" key="3">
    <source>
        <dbReference type="ARBA" id="ARBA00022692"/>
    </source>
</evidence>
<sequence length="401" mass="44690">MRDLKPILKTIKVRLMGPALLALQIAVTFTILVNAFFMIEQKEAMISKPSGVDEANIFRVLSNQPFPKEEYEARLDETIEAIRSIPGVQAVSMLNTLPLAGFGTYDELTRTPEGRRETWTATFMGSTDAYQTLGLELVAGQGFTKQDEITVAFEAQSHPSDVLVTRALAEKLYPDNWEEALGKTIYLTMIPHQIKGILAEMNGPWGTWFAAKISVLKPVRDANEVLPLAVRAEPGEIDVVMERVKEYLLKTPRRQITYLDKFVDIKAKNYQRESAALNTLWIVLLGLTFVTALGIFGQSRFAIMKRRKQIGVRRALGASQWHVLRYFLTENAIVTSIGILFGCVFAIVLNQYTVSHFEFNLIPAGYFVFGAAFCLVLGQVGVLVPALQASRLSPAIATRTV</sequence>
<dbReference type="InterPro" id="IPR025857">
    <property type="entry name" value="MacB_PCD"/>
</dbReference>
<dbReference type="GO" id="GO:0005886">
    <property type="term" value="C:plasma membrane"/>
    <property type="evidence" value="ECO:0007669"/>
    <property type="project" value="UniProtKB-SubCell"/>
</dbReference>
<dbReference type="AlphaFoldDB" id="A0A975DKL5"/>
<evidence type="ECO:0000256" key="6">
    <source>
        <dbReference type="ARBA" id="ARBA00038076"/>
    </source>
</evidence>
<keyword evidence="3 7" id="KW-0812">Transmembrane</keyword>
<feature type="domain" description="ABC3 transporter permease C-terminal" evidence="8">
    <location>
        <begin position="282"/>
        <end position="394"/>
    </location>
</feature>
<keyword evidence="4 7" id="KW-1133">Transmembrane helix</keyword>
<accession>A0A975DKL5</accession>
<reference evidence="10" key="1">
    <citation type="submission" date="2021-03" db="EMBL/GenBank/DDBJ databases">
        <title>Complete Genome of Pseudoalteromonas xiamenensis STKMTI.2, a new potential marine bacterium producing anti-Vibrio compounds.</title>
        <authorList>
            <person name="Handayani D.P."/>
            <person name="Isnansetyo A."/>
            <person name="Istiqomah I."/>
            <person name="Jumina J."/>
        </authorList>
    </citation>
    <scope>NUCLEOTIDE SEQUENCE</scope>
    <source>
        <strain evidence="10">STKMTI.2</strain>
        <plasmid evidence="10">unnamed5</plasmid>
    </source>
</reference>
<dbReference type="RefSeq" id="WP_208844883.1">
    <property type="nucleotide sequence ID" value="NZ_CP072135.1"/>
</dbReference>
<dbReference type="Proteomes" id="UP000664904">
    <property type="component" value="Plasmid unnamed5"/>
</dbReference>
<proteinExistence type="inferred from homology"/>
<keyword evidence="2" id="KW-1003">Cell membrane</keyword>
<protein>
    <submittedName>
        <fullName evidence="10">ABC transporter permease</fullName>
    </submittedName>
</protein>
<dbReference type="PANTHER" id="PTHR30572:SF4">
    <property type="entry name" value="ABC TRANSPORTER PERMEASE YTRF"/>
    <property type="match status" value="1"/>
</dbReference>
<geneLocation type="plasmid" evidence="10 11">
    <name>unnamed5</name>
</geneLocation>
<organism evidence="10 11">
    <name type="scientific">Pseudoalteromonas xiamenensis</name>
    <dbReference type="NCBI Taxonomy" id="882626"/>
    <lineage>
        <taxon>Bacteria</taxon>
        <taxon>Pseudomonadati</taxon>
        <taxon>Pseudomonadota</taxon>
        <taxon>Gammaproteobacteria</taxon>
        <taxon>Alteromonadales</taxon>
        <taxon>Pseudoalteromonadaceae</taxon>
        <taxon>Pseudoalteromonas</taxon>
    </lineage>
</organism>
<evidence type="ECO:0000256" key="2">
    <source>
        <dbReference type="ARBA" id="ARBA00022475"/>
    </source>
</evidence>
<keyword evidence="5 7" id="KW-0472">Membrane</keyword>
<feature type="domain" description="MacB-like periplasmic core" evidence="9">
    <location>
        <begin position="20"/>
        <end position="245"/>
    </location>
</feature>
<evidence type="ECO:0000259" key="8">
    <source>
        <dbReference type="Pfam" id="PF02687"/>
    </source>
</evidence>
<comment type="similarity">
    <text evidence="6">Belongs to the ABC-4 integral membrane protein family.</text>
</comment>
<feature type="transmembrane region" description="Helical" evidence="7">
    <location>
        <begin position="20"/>
        <end position="39"/>
    </location>
</feature>
<keyword evidence="11" id="KW-1185">Reference proteome</keyword>
<dbReference type="InterPro" id="IPR003838">
    <property type="entry name" value="ABC3_permease_C"/>
</dbReference>
<dbReference type="Pfam" id="PF12704">
    <property type="entry name" value="MacB_PCD"/>
    <property type="match status" value="1"/>
</dbReference>
<dbReference type="InterPro" id="IPR050250">
    <property type="entry name" value="Macrolide_Exporter_MacB"/>
</dbReference>
<feature type="transmembrane region" description="Helical" evidence="7">
    <location>
        <begin position="280"/>
        <end position="303"/>
    </location>
</feature>
<name>A0A975DKL5_9GAMM</name>
<evidence type="ECO:0000313" key="10">
    <source>
        <dbReference type="EMBL" id="QTH73264.1"/>
    </source>
</evidence>
<evidence type="ECO:0000256" key="5">
    <source>
        <dbReference type="ARBA" id="ARBA00023136"/>
    </source>
</evidence>
<dbReference type="PANTHER" id="PTHR30572">
    <property type="entry name" value="MEMBRANE COMPONENT OF TRANSPORTER-RELATED"/>
    <property type="match status" value="1"/>
</dbReference>
<keyword evidence="10" id="KW-0614">Plasmid</keyword>
<evidence type="ECO:0000256" key="7">
    <source>
        <dbReference type="SAM" id="Phobius"/>
    </source>
</evidence>
<dbReference type="Pfam" id="PF02687">
    <property type="entry name" value="FtsX"/>
    <property type="match status" value="1"/>
</dbReference>
<evidence type="ECO:0000256" key="1">
    <source>
        <dbReference type="ARBA" id="ARBA00004651"/>
    </source>
</evidence>
<dbReference type="KEGG" id="pxi:J5O05_21025"/>
<gene>
    <name evidence="10" type="ORF">J5O05_21025</name>
</gene>
<evidence type="ECO:0000313" key="11">
    <source>
        <dbReference type="Proteomes" id="UP000664904"/>
    </source>
</evidence>
<evidence type="ECO:0000259" key="9">
    <source>
        <dbReference type="Pfam" id="PF12704"/>
    </source>
</evidence>
<feature type="transmembrane region" description="Helical" evidence="7">
    <location>
        <begin position="323"/>
        <end position="349"/>
    </location>
</feature>
<dbReference type="EMBL" id="CP072135">
    <property type="protein sequence ID" value="QTH73264.1"/>
    <property type="molecule type" value="Genomic_DNA"/>
</dbReference>
<feature type="transmembrane region" description="Helical" evidence="7">
    <location>
        <begin position="361"/>
        <end position="384"/>
    </location>
</feature>
<evidence type="ECO:0000256" key="4">
    <source>
        <dbReference type="ARBA" id="ARBA00022989"/>
    </source>
</evidence>
<dbReference type="GO" id="GO:0022857">
    <property type="term" value="F:transmembrane transporter activity"/>
    <property type="evidence" value="ECO:0007669"/>
    <property type="project" value="TreeGrafter"/>
</dbReference>